<evidence type="ECO:0000256" key="3">
    <source>
        <dbReference type="ARBA" id="ARBA00022840"/>
    </source>
</evidence>
<dbReference type="PROSITE" id="PS50045">
    <property type="entry name" value="SIGMA54_INTERACT_4"/>
    <property type="match status" value="1"/>
</dbReference>
<dbReference type="Proteomes" id="UP000254575">
    <property type="component" value="Unassembled WGS sequence"/>
</dbReference>
<feature type="modified residue" description="4-aspartylphosphate" evidence="7">
    <location>
        <position position="56"/>
    </location>
</feature>
<keyword evidence="2" id="KW-0547">Nucleotide-binding</keyword>
<dbReference type="RefSeq" id="WP_115218091.1">
    <property type="nucleotide sequence ID" value="NZ_UHIA01000004.1"/>
</dbReference>
<dbReference type="PROSITE" id="PS00688">
    <property type="entry name" value="SIGMA54_INTERACT_3"/>
    <property type="match status" value="1"/>
</dbReference>
<dbReference type="SUPFAM" id="SSF52172">
    <property type="entry name" value="CheY-like"/>
    <property type="match status" value="1"/>
</dbReference>
<accession>A0A380MTP8</accession>
<keyword evidence="5" id="KW-0805">Transcription regulation</keyword>
<dbReference type="Gene3D" id="3.40.50.300">
    <property type="entry name" value="P-loop containing nucleotide triphosphate hydrolases"/>
    <property type="match status" value="1"/>
</dbReference>
<dbReference type="AlphaFoldDB" id="A0A380MTP8"/>
<dbReference type="SMART" id="SM00448">
    <property type="entry name" value="REC"/>
    <property type="match status" value="1"/>
</dbReference>
<dbReference type="InterPro" id="IPR025944">
    <property type="entry name" value="Sigma_54_int_dom_CS"/>
</dbReference>
<feature type="domain" description="Response regulatory" evidence="9">
    <location>
        <begin position="7"/>
        <end position="122"/>
    </location>
</feature>
<dbReference type="InterPro" id="IPR011006">
    <property type="entry name" value="CheY-like_superfamily"/>
</dbReference>
<dbReference type="OrthoDB" id="9804019at2"/>
<keyword evidence="11" id="KW-1185">Reference proteome</keyword>
<proteinExistence type="predicted"/>
<dbReference type="EMBL" id="UHIA01000004">
    <property type="protein sequence ID" value="SUO95970.1"/>
    <property type="molecule type" value="Genomic_DNA"/>
</dbReference>
<dbReference type="PROSITE" id="PS50110">
    <property type="entry name" value="RESPONSE_REGULATORY"/>
    <property type="match status" value="1"/>
</dbReference>
<dbReference type="Pfam" id="PF02954">
    <property type="entry name" value="HTH_8"/>
    <property type="match status" value="1"/>
</dbReference>
<dbReference type="SMART" id="SM00382">
    <property type="entry name" value="AAA"/>
    <property type="match status" value="1"/>
</dbReference>
<dbReference type="InterPro" id="IPR027417">
    <property type="entry name" value="P-loop_NTPase"/>
</dbReference>
<dbReference type="Gene3D" id="3.40.50.2300">
    <property type="match status" value="1"/>
</dbReference>
<evidence type="ECO:0000313" key="11">
    <source>
        <dbReference type="Proteomes" id="UP000254575"/>
    </source>
</evidence>
<sequence length="456" mass="51100">MNKTSATILIVDDEEMIRESLIDILEDEDYRCLSAENADSARQQYSAHLPDLVLLDIWMPDTDGISLLREWQQQSHFNSSVIMMSGHGNIETAVEATKLGAYYFLEKPLSTSKLLLTIERALQTQQLLSQNAALKAQIDPPVEWIGKTADMQQLQEQARELAGKNVPLLITGKAGAGKQHLARLIHQHSHWRDGKFIHAPLAGMDEHGMLNALIGSAQQIGLIAQAEQGTLFLDEIAHIPAALQNLLLNLITEQQYFSGHSGTQQHCQIRIIAASRAEAAQLKDSLDSALYDQLTVAHLHIPALSEHSNDVPELLEYFSKHFADYEQLPYRHFSLAAQNTLRQHSWPGNVRELRNLVQRLLIQNEDAEISSEEAQTALVPLGNADNAGDWLLGNLGYLLDLSLREAREEFERQFFLAQFRLCEGNIAKLAGRVGMDRTNLYRKLRSVGIEPTDKAQ</sequence>
<dbReference type="InterPro" id="IPR002197">
    <property type="entry name" value="HTH_Fis"/>
</dbReference>
<gene>
    <name evidence="10" type="primary">ntrC</name>
    <name evidence="10" type="ORF">NCTC10717_00806</name>
</gene>
<dbReference type="Gene3D" id="1.10.8.60">
    <property type="match status" value="1"/>
</dbReference>
<evidence type="ECO:0000256" key="5">
    <source>
        <dbReference type="ARBA" id="ARBA00023015"/>
    </source>
</evidence>
<evidence type="ECO:0000256" key="4">
    <source>
        <dbReference type="ARBA" id="ARBA00023012"/>
    </source>
</evidence>
<keyword evidence="3" id="KW-0067">ATP-binding</keyword>
<dbReference type="PANTHER" id="PTHR32071:SF17">
    <property type="entry name" value="TRANSCRIPTIONAL REGULATOR (NTRC FAMILY)"/>
    <property type="match status" value="1"/>
</dbReference>
<evidence type="ECO:0000256" key="7">
    <source>
        <dbReference type="PROSITE-ProRule" id="PRU00169"/>
    </source>
</evidence>
<dbReference type="SUPFAM" id="SSF52540">
    <property type="entry name" value="P-loop containing nucleoside triphosphate hydrolases"/>
    <property type="match status" value="1"/>
</dbReference>
<dbReference type="Pfam" id="PF25601">
    <property type="entry name" value="AAA_lid_14"/>
    <property type="match status" value="1"/>
</dbReference>
<feature type="domain" description="Sigma-54 factor interaction" evidence="8">
    <location>
        <begin position="144"/>
        <end position="362"/>
    </location>
</feature>
<dbReference type="GO" id="GO:0000160">
    <property type="term" value="P:phosphorelay signal transduction system"/>
    <property type="evidence" value="ECO:0007669"/>
    <property type="project" value="UniProtKB-KW"/>
</dbReference>
<dbReference type="PANTHER" id="PTHR32071">
    <property type="entry name" value="TRANSCRIPTIONAL REGULATORY PROTEIN"/>
    <property type="match status" value="1"/>
</dbReference>
<dbReference type="FunFam" id="3.40.50.2300:FF:000018">
    <property type="entry name" value="DNA-binding transcriptional regulator NtrC"/>
    <property type="match status" value="1"/>
</dbReference>
<keyword evidence="4" id="KW-0902">Two-component regulatory system</keyword>
<name>A0A380MTP8_9GAMM</name>
<evidence type="ECO:0000256" key="6">
    <source>
        <dbReference type="ARBA" id="ARBA00023163"/>
    </source>
</evidence>
<dbReference type="Pfam" id="PF00072">
    <property type="entry name" value="Response_reg"/>
    <property type="match status" value="1"/>
</dbReference>
<keyword evidence="1 7" id="KW-0597">Phosphoprotein</keyword>
<dbReference type="Gene3D" id="1.10.10.60">
    <property type="entry name" value="Homeodomain-like"/>
    <property type="match status" value="1"/>
</dbReference>
<evidence type="ECO:0000256" key="1">
    <source>
        <dbReference type="ARBA" id="ARBA00022553"/>
    </source>
</evidence>
<protein>
    <submittedName>
        <fullName evidence="10">Nitrogen assimilation regulatory protein</fullName>
    </submittedName>
</protein>
<evidence type="ECO:0000256" key="2">
    <source>
        <dbReference type="ARBA" id="ARBA00022741"/>
    </source>
</evidence>
<dbReference type="CDD" id="cd00009">
    <property type="entry name" value="AAA"/>
    <property type="match status" value="1"/>
</dbReference>
<dbReference type="InterPro" id="IPR001789">
    <property type="entry name" value="Sig_transdc_resp-reg_receiver"/>
</dbReference>
<evidence type="ECO:0000259" key="8">
    <source>
        <dbReference type="PROSITE" id="PS50045"/>
    </source>
</evidence>
<keyword evidence="6" id="KW-0804">Transcription</keyword>
<organism evidence="10 11">
    <name type="scientific">Suttonella indologenes</name>
    <dbReference type="NCBI Taxonomy" id="13276"/>
    <lineage>
        <taxon>Bacteria</taxon>
        <taxon>Pseudomonadati</taxon>
        <taxon>Pseudomonadota</taxon>
        <taxon>Gammaproteobacteria</taxon>
        <taxon>Cardiobacteriales</taxon>
        <taxon>Cardiobacteriaceae</taxon>
        <taxon>Suttonella</taxon>
    </lineage>
</organism>
<reference evidence="10 11" key="1">
    <citation type="submission" date="2018-06" db="EMBL/GenBank/DDBJ databases">
        <authorList>
            <consortium name="Pathogen Informatics"/>
            <person name="Doyle S."/>
        </authorList>
    </citation>
    <scope>NUCLEOTIDE SEQUENCE [LARGE SCALE GENOMIC DNA]</scope>
    <source>
        <strain evidence="10 11">NCTC10717</strain>
    </source>
</reference>
<dbReference type="InterPro" id="IPR002078">
    <property type="entry name" value="Sigma_54_int"/>
</dbReference>
<dbReference type="InterPro" id="IPR003593">
    <property type="entry name" value="AAA+_ATPase"/>
</dbReference>
<evidence type="ECO:0000313" key="10">
    <source>
        <dbReference type="EMBL" id="SUO95970.1"/>
    </source>
</evidence>
<dbReference type="InterPro" id="IPR058031">
    <property type="entry name" value="AAA_lid_NorR"/>
</dbReference>
<dbReference type="GO" id="GO:0005524">
    <property type="term" value="F:ATP binding"/>
    <property type="evidence" value="ECO:0007669"/>
    <property type="project" value="UniProtKB-KW"/>
</dbReference>
<dbReference type="Pfam" id="PF00158">
    <property type="entry name" value="Sigma54_activat"/>
    <property type="match status" value="1"/>
</dbReference>
<dbReference type="GO" id="GO:0043565">
    <property type="term" value="F:sequence-specific DNA binding"/>
    <property type="evidence" value="ECO:0007669"/>
    <property type="project" value="InterPro"/>
</dbReference>
<evidence type="ECO:0000259" key="9">
    <source>
        <dbReference type="PROSITE" id="PS50110"/>
    </source>
</evidence>
<dbReference type="GO" id="GO:0006355">
    <property type="term" value="P:regulation of DNA-templated transcription"/>
    <property type="evidence" value="ECO:0007669"/>
    <property type="project" value="InterPro"/>
</dbReference>
<dbReference type="CDD" id="cd17550">
    <property type="entry name" value="REC_NtrX-like"/>
    <property type="match status" value="1"/>
</dbReference>
<dbReference type="SUPFAM" id="SSF46689">
    <property type="entry name" value="Homeodomain-like"/>
    <property type="match status" value="1"/>
</dbReference>
<dbReference type="InterPro" id="IPR009057">
    <property type="entry name" value="Homeodomain-like_sf"/>
</dbReference>